<dbReference type="InterPro" id="IPR025867">
    <property type="entry name" value="MnmE_helical"/>
</dbReference>
<feature type="binding site" evidence="10">
    <location>
        <position position="233"/>
    </location>
    <ligand>
        <name>Mg(2+)</name>
        <dbReference type="ChEBI" id="CHEBI:18420"/>
    </ligand>
</feature>
<accession>D6YSS9</accession>
<dbReference type="GO" id="GO:0042802">
    <property type="term" value="F:identical protein binding"/>
    <property type="evidence" value="ECO:0007669"/>
    <property type="project" value="UniProtKB-ARBA"/>
</dbReference>
<sequence>MKFTLDHTIAAIATPPGEGGVAVIRISGKESIPIANAIFSGSIDSMKSHTVRYGHIRCQGEHIDDVLLLVMRAPRSYTGEDTVEIHCHGGSLITRRVLDTVLAAGAKQALPGEFTFRAFIHNKLDLSQAEAVQELIGAKNERALDASKQQLQGRLSDKILSFQSQLNSIAAILEAWVDFPDEGLEFASFEEVCSDLESVIGEMKELKSTYHDGKILHDGISLCLIGRPNVGKSSLMNALLDKERAIVTDTPGTTRDIVEDSLRINGLNFRLIDTAGIREGAETIEQEGIRRSKEALEKADLVLLVLDAKRGVTAEDEQLIDLVPKGKTIAVWNKIDLPHDEAPQLGIPYIVPISAKEKKGLKQLHEQIDRVVWEHGPPSKEEILITNVRHKESLSDAIAACEKVLEGLRSDISPEFVAFDMRDCLENLGKVIGTDVTEDILSAIFSKFCVGK</sequence>
<feature type="binding site" evidence="10">
    <location>
        <begin position="229"/>
        <end position="234"/>
    </location>
    <ligand>
        <name>GTP</name>
        <dbReference type="ChEBI" id="CHEBI:37565"/>
    </ligand>
</feature>
<organism evidence="13 14">
    <name type="scientific">Waddlia chondrophila (strain ATCC VR-1470 / WSU 86-1044)</name>
    <dbReference type="NCBI Taxonomy" id="716544"/>
    <lineage>
        <taxon>Bacteria</taxon>
        <taxon>Pseudomonadati</taxon>
        <taxon>Chlamydiota</taxon>
        <taxon>Chlamydiia</taxon>
        <taxon>Parachlamydiales</taxon>
        <taxon>Waddliaceae</taxon>
        <taxon>Waddlia</taxon>
    </lineage>
</organism>
<dbReference type="GO" id="GO:0003924">
    <property type="term" value="F:GTPase activity"/>
    <property type="evidence" value="ECO:0007669"/>
    <property type="project" value="UniProtKB-UniRule"/>
</dbReference>
<name>D6YSS9_WADCW</name>
<evidence type="ECO:0000256" key="4">
    <source>
        <dbReference type="ARBA" id="ARBA00022723"/>
    </source>
</evidence>
<evidence type="ECO:0000256" key="10">
    <source>
        <dbReference type="HAMAP-Rule" id="MF_00379"/>
    </source>
</evidence>
<evidence type="ECO:0000256" key="1">
    <source>
        <dbReference type="ARBA" id="ARBA00011043"/>
    </source>
</evidence>
<dbReference type="CDD" id="cd04164">
    <property type="entry name" value="trmE"/>
    <property type="match status" value="1"/>
</dbReference>
<feature type="binding site" evidence="10">
    <location>
        <begin position="248"/>
        <end position="254"/>
    </location>
    <ligand>
        <name>GTP</name>
        <dbReference type="ChEBI" id="CHEBI:37565"/>
    </ligand>
</feature>
<dbReference type="AlphaFoldDB" id="D6YSS9"/>
<keyword evidence="7 10" id="KW-0460">Magnesium</keyword>
<dbReference type="InterPro" id="IPR005225">
    <property type="entry name" value="Small_GTP-bd"/>
</dbReference>
<feature type="binding site" evidence="10">
    <location>
        <begin position="273"/>
        <end position="276"/>
    </location>
    <ligand>
        <name>GTP</name>
        <dbReference type="ChEBI" id="CHEBI:37565"/>
    </ligand>
</feature>
<dbReference type="GO" id="GO:0005829">
    <property type="term" value="C:cytosol"/>
    <property type="evidence" value="ECO:0007669"/>
    <property type="project" value="TreeGrafter"/>
</dbReference>
<dbReference type="Gene3D" id="3.30.1360.120">
    <property type="entry name" value="Probable tRNA modification gtpase trme, domain 1"/>
    <property type="match status" value="1"/>
</dbReference>
<dbReference type="EC" id="3.6.-.-" evidence="10"/>
<evidence type="ECO:0000256" key="9">
    <source>
        <dbReference type="ARBA" id="ARBA00023134"/>
    </source>
</evidence>
<dbReference type="GO" id="GO:0005525">
    <property type="term" value="F:GTP binding"/>
    <property type="evidence" value="ECO:0007669"/>
    <property type="project" value="UniProtKB-UniRule"/>
</dbReference>
<keyword evidence="2 10" id="KW-0963">Cytoplasm</keyword>
<evidence type="ECO:0000259" key="12">
    <source>
        <dbReference type="PROSITE" id="PS51709"/>
    </source>
</evidence>
<dbReference type="Proteomes" id="UP000001505">
    <property type="component" value="Chromosome"/>
</dbReference>
<dbReference type="InterPro" id="IPR031168">
    <property type="entry name" value="G_TrmE"/>
</dbReference>
<dbReference type="PRINTS" id="PR00326">
    <property type="entry name" value="GTP1OBG"/>
</dbReference>
<comment type="caution">
    <text evidence="10">Lacks conserved residue(s) required for the propagation of feature annotation.</text>
</comment>
<dbReference type="Gene3D" id="3.40.50.300">
    <property type="entry name" value="P-loop containing nucleotide triphosphate hydrolases"/>
    <property type="match status" value="1"/>
</dbReference>
<reference evidence="13 14" key="1">
    <citation type="journal article" date="2010" name="PLoS ONE">
        <title>The Waddlia genome: a window into chlamydial biology.</title>
        <authorList>
            <person name="Bertelli C."/>
            <person name="Collyn F."/>
            <person name="Croxatto A."/>
            <person name="Ruckert C."/>
            <person name="Polkinghorne A."/>
            <person name="Kebbi-Beghdadi C."/>
            <person name="Goesmann A."/>
            <person name="Vaughan L."/>
            <person name="Greub G."/>
        </authorList>
    </citation>
    <scope>NUCLEOTIDE SEQUENCE [LARGE SCALE GENOMIC DNA]</scope>
    <source>
        <strain evidence="14">ATCC VR-1470 / WSU 86-1044</strain>
    </source>
</reference>
<keyword evidence="8 10" id="KW-0630">Potassium</keyword>
<dbReference type="InterPro" id="IPR004520">
    <property type="entry name" value="GTPase_MnmE"/>
</dbReference>
<dbReference type="InterPro" id="IPR018948">
    <property type="entry name" value="GTP-bd_TrmE_N"/>
</dbReference>
<dbReference type="Gene3D" id="1.20.120.430">
    <property type="entry name" value="tRNA modification GTPase MnmE domain 2"/>
    <property type="match status" value="1"/>
</dbReference>
<protein>
    <recommendedName>
        <fullName evidence="10">tRNA modification GTPase MnmE</fullName>
        <ecNumber evidence="10">3.6.-.-</ecNumber>
    </recommendedName>
</protein>
<feature type="domain" description="TrmE-type G" evidence="12">
    <location>
        <begin position="219"/>
        <end position="373"/>
    </location>
</feature>
<comment type="subunit">
    <text evidence="10">Homodimer. Heterotetramer of two MnmE and two MnmG subunits.</text>
</comment>
<dbReference type="PANTHER" id="PTHR42714">
    <property type="entry name" value="TRNA MODIFICATION GTPASE GTPBP3"/>
    <property type="match status" value="1"/>
</dbReference>
<evidence type="ECO:0000256" key="3">
    <source>
        <dbReference type="ARBA" id="ARBA00022694"/>
    </source>
</evidence>
<dbReference type="NCBIfam" id="TIGR00231">
    <property type="entry name" value="small_GTP"/>
    <property type="match status" value="1"/>
</dbReference>
<keyword evidence="14" id="KW-1185">Reference proteome</keyword>
<dbReference type="OrthoDB" id="9805918at2"/>
<dbReference type="eggNOG" id="COG0486">
    <property type="taxonomic scope" value="Bacteria"/>
</dbReference>
<dbReference type="KEGG" id="wch:wcw_1785"/>
<dbReference type="InterPro" id="IPR006073">
    <property type="entry name" value="GTP-bd"/>
</dbReference>
<evidence type="ECO:0000256" key="5">
    <source>
        <dbReference type="ARBA" id="ARBA00022741"/>
    </source>
</evidence>
<dbReference type="GO" id="GO:0030488">
    <property type="term" value="P:tRNA methylation"/>
    <property type="evidence" value="ECO:0007669"/>
    <property type="project" value="TreeGrafter"/>
</dbReference>
<dbReference type="GO" id="GO:0002098">
    <property type="term" value="P:tRNA wobble uridine modification"/>
    <property type="evidence" value="ECO:0007669"/>
    <property type="project" value="TreeGrafter"/>
</dbReference>
<dbReference type="EMBL" id="CP001928">
    <property type="protein sequence ID" value="ADI39124.1"/>
    <property type="molecule type" value="Genomic_DNA"/>
</dbReference>
<feature type="binding site" evidence="10">
    <location>
        <position position="84"/>
    </location>
    <ligand>
        <name>(6S)-5-formyl-5,6,7,8-tetrahydrofolate</name>
        <dbReference type="ChEBI" id="CHEBI:57457"/>
    </ligand>
</feature>
<proteinExistence type="inferred from homology"/>
<dbReference type="RefSeq" id="WP_013182826.1">
    <property type="nucleotide sequence ID" value="NC_014225.1"/>
</dbReference>
<keyword evidence="4 10" id="KW-0479">Metal-binding</keyword>
<keyword evidence="6 10" id="KW-0378">Hydrolase</keyword>
<gene>
    <name evidence="10" type="primary">mnmE</name>
    <name evidence="10 13" type="synonym">trmE</name>
    <name evidence="13" type="ordered locus">wcw_1785</name>
</gene>
<keyword evidence="5 10" id="KW-0547">Nucleotide-binding</keyword>
<dbReference type="InterPro" id="IPR027266">
    <property type="entry name" value="TrmE/GcvT-like"/>
</dbReference>
<dbReference type="InterPro" id="IPR027417">
    <property type="entry name" value="P-loop_NTPase"/>
</dbReference>
<feature type="binding site" evidence="10">
    <location>
        <position position="254"/>
    </location>
    <ligand>
        <name>Mg(2+)</name>
        <dbReference type="ChEBI" id="CHEBI:18420"/>
    </ligand>
</feature>
<comment type="subcellular location">
    <subcellularLocation>
        <location evidence="10">Cytoplasm</location>
    </subcellularLocation>
</comment>
<comment type="similarity">
    <text evidence="1 10 11">Belongs to the TRAFAC class TrmE-Era-EngA-EngB-Septin-like GTPase superfamily. TrmE GTPase family.</text>
</comment>
<evidence type="ECO:0000256" key="6">
    <source>
        <dbReference type="ARBA" id="ARBA00022801"/>
    </source>
</evidence>
<dbReference type="InterPro" id="IPR027368">
    <property type="entry name" value="MnmE_dom2"/>
</dbReference>
<dbReference type="Pfam" id="PF12631">
    <property type="entry name" value="MnmE_helical"/>
    <property type="match status" value="1"/>
</dbReference>
<dbReference type="GO" id="GO:0046872">
    <property type="term" value="F:metal ion binding"/>
    <property type="evidence" value="ECO:0007669"/>
    <property type="project" value="UniProtKB-KW"/>
</dbReference>
<evidence type="ECO:0000313" key="14">
    <source>
        <dbReference type="Proteomes" id="UP000001505"/>
    </source>
</evidence>
<dbReference type="Pfam" id="PF01926">
    <property type="entry name" value="MMR_HSR1"/>
    <property type="match status" value="1"/>
</dbReference>
<evidence type="ECO:0000256" key="8">
    <source>
        <dbReference type="ARBA" id="ARBA00022958"/>
    </source>
</evidence>
<keyword evidence="3 10" id="KW-0819">tRNA processing</keyword>
<dbReference type="HOGENOM" id="CLU_019624_4_1_0"/>
<dbReference type="NCBIfam" id="TIGR00450">
    <property type="entry name" value="mnmE_trmE_thdF"/>
    <property type="match status" value="1"/>
</dbReference>
<dbReference type="PANTHER" id="PTHR42714:SF2">
    <property type="entry name" value="TRNA MODIFICATION GTPASE GTPBP3, MITOCHONDRIAL"/>
    <property type="match status" value="1"/>
</dbReference>
<dbReference type="STRING" id="716544.wcw_1785"/>
<feature type="binding site" evidence="10">
    <location>
        <position position="123"/>
    </location>
    <ligand>
        <name>(6S)-5-formyl-5,6,7,8-tetrahydrofolate</name>
        <dbReference type="ChEBI" id="CHEBI:57457"/>
    </ligand>
</feature>
<dbReference type="SUPFAM" id="SSF52540">
    <property type="entry name" value="P-loop containing nucleoside triphosphate hydrolases"/>
    <property type="match status" value="1"/>
</dbReference>
<comment type="function">
    <text evidence="10">Exhibits a very high intrinsic GTPase hydrolysis rate. Involved in the addition of a carboxymethylaminomethyl (cmnm) group at the wobble position (U34) of certain tRNAs, forming tRNA-cmnm(5)s(2)U34.</text>
</comment>
<dbReference type="NCBIfam" id="NF003661">
    <property type="entry name" value="PRK05291.1-3"/>
    <property type="match status" value="1"/>
</dbReference>
<keyword evidence="9 10" id="KW-0342">GTP-binding</keyword>
<evidence type="ECO:0000256" key="11">
    <source>
        <dbReference type="RuleBase" id="RU003313"/>
    </source>
</evidence>
<dbReference type="Pfam" id="PF10396">
    <property type="entry name" value="TrmE_N"/>
    <property type="match status" value="1"/>
</dbReference>
<dbReference type="FunFam" id="3.40.50.300:FF:001376">
    <property type="entry name" value="tRNA modification GTPase MnmE"/>
    <property type="match status" value="1"/>
</dbReference>
<feature type="binding site" evidence="10">
    <location>
        <position position="25"/>
    </location>
    <ligand>
        <name>(6S)-5-formyl-5,6,7,8-tetrahydrofolate</name>
        <dbReference type="ChEBI" id="CHEBI:57457"/>
    </ligand>
</feature>
<feature type="binding site" evidence="10">
    <location>
        <position position="452"/>
    </location>
    <ligand>
        <name>(6S)-5-formyl-5,6,7,8-tetrahydrofolate</name>
        <dbReference type="ChEBI" id="CHEBI:57457"/>
    </ligand>
</feature>
<evidence type="ECO:0000256" key="2">
    <source>
        <dbReference type="ARBA" id="ARBA00022490"/>
    </source>
</evidence>
<comment type="cofactor">
    <cofactor evidence="10">
        <name>K(+)</name>
        <dbReference type="ChEBI" id="CHEBI:29103"/>
    </cofactor>
    <text evidence="10">Binds 1 potassium ion per subunit.</text>
</comment>
<dbReference type="HAMAP" id="MF_00379">
    <property type="entry name" value="GTPase_MnmE"/>
    <property type="match status" value="1"/>
</dbReference>
<dbReference type="PROSITE" id="PS51709">
    <property type="entry name" value="G_TRME"/>
    <property type="match status" value="1"/>
</dbReference>
<evidence type="ECO:0000256" key="7">
    <source>
        <dbReference type="ARBA" id="ARBA00022842"/>
    </source>
</evidence>
<dbReference type="CDD" id="cd14858">
    <property type="entry name" value="TrmE_N"/>
    <property type="match status" value="1"/>
</dbReference>
<evidence type="ECO:0000313" key="13">
    <source>
        <dbReference type="EMBL" id="ADI39124.1"/>
    </source>
</evidence>
<dbReference type="FunFam" id="3.30.1360.120:FF:000003">
    <property type="entry name" value="tRNA modification GTPase MnmE"/>
    <property type="match status" value="1"/>
</dbReference>